<dbReference type="AlphaFoldDB" id="A0A087S7L9"/>
<sequence>MPSAQNFMVVFIHSGKTSESVWANPGDANPMMINTDIAITAPRATQIGKLS</sequence>
<keyword evidence="2" id="KW-1185">Reference proteome</keyword>
<accession>A0A087S7L9</accession>
<comment type="caution">
    <text evidence="1">The sequence shown here is derived from an EMBL/GenBank/DDBJ whole genome shotgun (WGS) entry which is preliminary data.</text>
</comment>
<gene>
    <name evidence="1" type="ORF">AAA799B03_00672</name>
</gene>
<dbReference type="Proteomes" id="UP000029384">
    <property type="component" value="Unassembled WGS sequence"/>
</dbReference>
<proteinExistence type="predicted"/>
<reference evidence="1 2" key="1">
    <citation type="submission" date="2014-06" db="EMBL/GenBank/DDBJ databases">
        <authorList>
            <person name="Ngugi D.K."/>
            <person name="Blom J."/>
            <person name="Alam I."/>
            <person name="Rashid M."/>
            <person name="Baalawi W."/>
            <person name="Zhang G."/>
            <person name="Hikmawan T."/>
            <person name="Guan Y."/>
            <person name="Antunes A."/>
            <person name="Siam R."/>
            <person name="El-Dorry H."/>
            <person name="Bajic V."/>
            <person name="Stingl U."/>
        </authorList>
    </citation>
    <scope>NUCLEOTIDE SEQUENCE [LARGE SCALE GENOMIC DNA]</scope>
    <source>
        <strain evidence="1">SCGC AAA799-B03</strain>
    </source>
</reference>
<evidence type="ECO:0000313" key="1">
    <source>
        <dbReference type="EMBL" id="KFM21723.1"/>
    </source>
</evidence>
<evidence type="ECO:0000313" key="2">
    <source>
        <dbReference type="Proteomes" id="UP000029384"/>
    </source>
</evidence>
<dbReference type="EMBL" id="JOTA01000012">
    <property type="protein sequence ID" value="KFM21723.1"/>
    <property type="molecule type" value="Genomic_DNA"/>
</dbReference>
<organism evidence="1 2">
    <name type="scientific">Marine Group I thaumarchaeote SCGC AAA799-B03</name>
    <dbReference type="NCBI Taxonomy" id="1502289"/>
    <lineage>
        <taxon>Archaea</taxon>
        <taxon>Nitrososphaerota</taxon>
        <taxon>Marine Group I</taxon>
    </lineage>
</organism>
<protein>
    <submittedName>
        <fullName evidence="1">Uncharacterized protein</fullName>
    </submittedName>
</protein>
<name>A0A087S7L9_9ARCH</name>